<dbReference type="Pfam" id="PF08246">
    <property type="entry name" value="Inhibitor_I29"/>
    <property type="match status" value="2"/>
</dbReference>
<proteinExistence type="inferred from homology"/>
<feature type="domain" description="Peptidase C1A papain C-terminal" evidence="7">
    <location>
        <begin position="244"/>
        <end position="408"/>
    </location>
</feature>
<comment type="similarity">
    <text evidence="1">Belongs to the peptidase C1 family.</text>
</comment>
<evidence type="ECO:0000256" key="3">
    <source>
        <dbReference type="ARBA" id="ARBA00022801"/>
    </source>
</evidence>
<evidence type="ECO:0000256" key="1">
    <source>
        <dbReference type="ARBA" id="ARBA00008455"/>
    </source>
</evidence>
<dbReference type="InterPro" id="IPR039417">
    <property type="entry name" value="Peptidase_C1A_papain-like"/>
</dbReference>
<dbReference type="Pfam" id="PF00112">
    <property type="entry name" value="Peptidase_C1"/>
    <property type="match status" value="2"/>
</dbReference>
<evidence type="ECO:0000313" key="9">
    <source>
        <dbReference type="EMBL" id="VEN43618.1"/>
    </source>
</evidence>
<evidence type="ECO:0000256" key="6">
    <source>
        <dbReference type="ARBA" id="ARBA00023157"/>
    </source>
</evidence>
<keyword evidence="4" id="KW-0788">Thiol protease</keyword>
<gene>
    <name evidence="9" type="ORF">CALMAC_LOCUS6707</name>
</gene>
<evidence type="ECO:0000313" key="10">
    <source>
        <dbReference type="Proteomes" id="UP000410492"/>
    </source>
</evidence>
<keyword evidence="10" id="KW-1185">Reference proteome</keyword>
<dbReference type="SMART" id="SM00848">
    <property type="entry name" value="Inhibitor_I29"/>
    <property type="match status" value="2"/>
</dbReference>
<dbReference type="InterPro" id="IPR013128">
    <property type="entry name" value="Peptidase_C1A"/>
</dbReference>
<dbReference type="Gene3D" id="1.10.287.2250">
    <property type="match status" value="1"/>
</dbReference>
<dbReference type="Gene3D" id="3.90.70.10">
    <property type="entry name" value="Cysteine proteinases"/>
    <property type="match status" value="4"/>
</dbReference>
<protein>
    <recommendedName>
        <fullName evidence="11">Peptidase C1A papain C-terminal domain-containing protein</fullName>
    </recommendedName>
</protein>
<keyword evidence="2" id="KW-0645">Protease</keyword>
<dbReference type="Proteomes" id="UP000410492">
    <property type="component" value="Unassembled WGS sequence"/>
</dbReference>
<dbReference type="InterPro" id="IPR013201">
    <property type="entry name" value="Prot_inhib_I29"/>
</dbReference>
<dbReference type="PROSITE" id="PS00139">
    <property type="entry name" value="THIOL_PROTEASE_CYS"/>
    <property type="match status" value="1"/>
</dbReference>
<dbReference type="OrthoDB" id="10253408at2759"/>
<feature type="domain" description="Cathepsin propeptide inhibitor" evidence="8">
    <location>
        <begin position="159"/>
        <end position="219"/>
    </location>
</feature>
<evidence type="ECO:0000259" key="8">
    <source>
        <dbReference type="SMART" id="SM00848"/>
    </source>
</evidence>
<dbReference type="EMBL" id="CAACVG010007094">
    <property type="protein sequence ID" value="VEN43618.1"/>
    <property type="molecule type" value="Genomic_DNA"/>
</dbReference>
<keyword evidence="6" id="KW-1015">Disulfide bond</keyword>
<dbReference type="SMART" id="SM00645">
    <property type="entry name" value="Pept_C1"/>
    <property type="match status" value="1"/>
</dbReference>
<name>A0A653C6V0_CALMS</name>
<dbReference type="InterPro" id="IPR038765">
    <property type="entry name" value="Papain-like_cys_pep_sf"/>
</dbReference>
<dbReference type="InterPro" id="IPR000668">
    <property type="entry name" value="Peptidase_C1A_C"/>
</dbReference>
<dbReference type="GO" id="GO:0008234">
    <property type="term" value="F:cysteine-type peptidase activity"/>
    <property type="evidence" value="ECO:0007669"/>
    <property type="project" value="UniProtKB-KW"/>
</dbReference>
<evidence type="ECO:0000256" key="2">
    <source>
        <dbReference type="ARBA" id="ARBA00022670"/>
    </source>
</evidence>
<evidence type="ECO:0000256" key="5">
    <source>
        <dbReference type="ARBA" id="ARBA00023145"/>
    </source>
</evidence>
<sequence length="409" mass="46858">MKINQFGDLTEEEFKEMMMMKEMPDLEGTLIEFDGEDDVPDSVDWRKVGAVTDVKHQQQCGSLTEDGERFSVFQSNLRFIEDHNDRFSRGETSYSMKINQFGDLTEEEFKEMMMMKERPDLEETLIEFDGEDDVPDSVDWRKVGAVTDVKQQNPCGACWAFTVIEHGKTYRSLSEDEKRFSIFQSNLRFIEDHNDRFSRGETSYSMKINQFGDLTAEEFKEMMMMERPELDETLIEFDGEGGDVPDSVDWRKFGAVTSVKNQLQCRSCWAFTAGAVEGQVFIKDKKLESLSPQNLVDCAQVDYKTYGCRGGWQTEAFKYVRDHANKGPISATLDMSGLQFYNDGVLDNSICKTTVEGLNHAVLLVGYEKDYYIAKNSWGPGWAAYKGFFNILRNNNTCGISLLNSFPIM</sequence>
<evidence type="ECO:0000259" key="7">
    <source>
        <dbReference type="SMART" id="SM00645"/>
    </source>
</evidence>
<keyword evidence="5" id="KW-0865">Zymogen</keyword>
<dbReference type="AlphaFoldDB" id="A0A653C6V0"/>
<dbReference type="GO" id="GO:0006508">
    <property type="term" value="P:proteolysis"/>
    <property type="evidence" value="ECO:0007669"/>
    <property type="project" value="UniProtKB-KW"/>
</dbReference>
<evidence type="ECO:0000256" key="4">
    <source>
        <dbReference type="ARBA" id="ARBA00022807"/>
    </source>
</evidence>
<dbReference type="SUPFAM" id="SSF54001">
    <property type="entry name" value="Cysteine proteinases"/>
    <property type="match status" value="3"/>
</dbReference>
<keyword evidence="3" id="KW-0378">Hydrolase</keyword>
<dbReference type="CDD" id="cd02248">
    <property type="entry name" value="Peptidase_C1A"/>
    <property type="match status" value="1"/>
</dbReference>
<reference evidence="9 10" key="1">
    <citation type="submission" date="2019-01" db="EMBL/GenBank/DDBJ databases">
        <authorList>
            <person name="Sayadi A."/>
        </authorList>
    </citation>
    <scope>NUCLEOTIDE SEQUENCE [LARGE SCALE GENOMIC DNA]</scope>
</reference>
<dbReference type="InterPro" id="IPR000169">
    <property type="entry name" value="Pept_cys_AS"/>
</dbReference>
<evidence type="ECO:0008006" key="11">
    <source>
        <dbReference type="Google" id="ProtNLM"/>
    </source>
</evidence>
<feature type="domain" description="Cathepsin propeptide inhibitor" evidence="8">
    <location>
        <begin position="54"/>
        <end position="109"/>
    </location>
</feature>
<organism evidence="9 10">
    <name type="scientific">Callosobruchus maculatus</name>
    <name type="common">Southern cowpea weevil</name>
    <name type="synonym">Pulse bruchid</name>
    <dbReference type="NCBI Taxonomy" id="64391"/>
    <lineage>
        <taxon>Eukaryota</taxon>
        <taxon>Metazoa</taxon>
        <taxon>Ecdysozoa</taxon>
        <taxon>Arthropoda</taxon>
        <taxon>Hexapoda</taxon>
        <taxon>Insecta</taxon>
        <taxon>Pterygota</taxon>
        <taxon>Neoptera</taxon>
        <taxon>Endopterygota</taxon>
        <taxon>Coleoptera</taxon>
        <taxon>Polyphaga</taxon>
        <taxon>Cucujiformia</taxon>
        <taxon>Chrysomeloidea</taxon>
        <taxon>Chrysomelidae</taxon>
        <taxon>Bruchinae</taxon>
        <taxon>Bruchini</taxon>
        <taxon>Callosobruchus</taxon>
    </lineage>
</organism>
<dbReference type="PANTHER" id="PTHR12411">
    <property type="entry name" value="CYSTEINE PROTEASE FAMILY C1-RELATED"/>
    <property type="match status" value="1"/>
</dbReference>
<accession>A0A653C6V0</accession>